<dbReference type="RefSeq" id="WP_138124367.1">
    <property type="nucleotide sequence ID" value="NZ_SWLG01000004.1"/>
</dbReference>
<keyword evidence="4 5" id="KW-0472">Membrane</keyword>
<dbReference type="InterPro" id="IPR019109">
    <property type="entry name" value="MamF_MmsF"/>
</dbReference>
<accession>A0A5R9F738</accession>
<comment type="subcellular location">
    <subcellularLocation>
        <location evidence="1">Membrane</location>
        <topology evidence="1">Multi-pass membrane protein</topology>
    </subcellularLocation>
</comment>
<evidence type="ECO:0000256" key="4">
    <source>
        <dbReference type="ARBA" id="ARBA00023136"/>
    </source>
</evidence>
<keyword evidence="2 5" id="KW-0812">Transmembrane</keyword>
<dbReference type="AlphaFoldDB" id="A0A5R9F738"/>
<evidence type="ECO:0000256" key="2">
    <source>
        <dbReference type="ARBA" id="ARBA00022692"/>
    </source>
</evidence>
<evidence type="ECO:0000256" key="1">
    <source>
        <dbReference type="ARBA" id="ARBA00004141"/>
    </source>
</evidence>
<protein>
    <submittedName>
        <fullName evidence="6">DUF4870 domain-containing protein</fullName>
    </submittedName>
</protein>
<dbReference type="OrthoDB" id="9808930at2"/>
<organism evidence="6 7">
    <name type="scientific">Exobacillus caeni</name>
    <dbReference type="NCBI Taxonomy" id="2574798"/>
    <lineage>
        <taxon>Bacteria</taxon>
        <taxon>Bacillati</taxon>
        <taxon>Bacillota</taxon>
        <taxon>Bacilli</taxon>
        <taxon>Bacillales</taxon>
        <taxon>Guptibacillaceae</taxon>
        <taxon>Exobacillus</taxon>
    </lineage>
</organism>
<keyword evidence="3 5" id="KW-1133">Transmembrane helix</keyword>
<keyword evidence="7" id="KW-1185">Reference proteome</keyword>
<dbReference type="EMBL" id="SWLG01000004">
    <property type="protein sequence ID" value="TLS38156.1"/>
    <property type="molecule type" value="Genomic_DNA"/>
</dbReference>
<feature type="transmembrane region" description="Helical" evidence="5">
    <location>
        <begin position="63"/>
        <end position="96"/>
    </location>
</feature>
<evidence type="ECO:0000313" key="7">
    <source>
        <dbReference type="Proteomes" id="UP000308230"/>
    </source>
</evidence>
<feature type="transmembrane region" description="Helical" evidence="5">
    <location>
        <begin position="21"/>
        <end position="43"/>
    </location>
</feature>
<sequence>MEVEQSNLTQEEKTWGMLSHLTAFAGFLIPFGNILGPLIIWLMKKETMPFVDEQGKESLNFQISMMIYGIVSGILVFIIVGFLLLAVVAVLEIVLVIMASVKANNGESYRYPLTIRFIK</sequence>
<proteinExistence type="predicted"/>
<dbReference type="Pfam" id="PF09685">
    <property type="entry name" value="MamF_MmsF"/>
    <property type="match status" value="1"/>
</dbReference>
<name>A0A5R9F738_9BACL</name>
<evidence type="ECO:0000313" key="6">
    <source>
        <dbReference type="EMBL" id="TLS38156.1"/>
    </source>
</evidence>
<reference evidence="6 7" key="1">
    <citation type="submission" date="2019-04" db="EMBL/GenBank/DDBJ databases">
        <title>Bacillus caeni sp. nov., a bacterium isolated from mangrove sediment.</title>
        <authorList>
            <person name="Huang H."/>
            <person name="Mo K."/>
            <person name="Hu Y."/>
        </authorList>
    </citation>
    <scope>NUCLEOTIDE SEQUENCE [LARGE SCALE GENOMIC DNA]</scope>
    <source>
        <strain evidence="6 7">HB172195</strain>
    </source>
</reference>
<dbReference type="Proteomes" id="UP000308230">
    <property type="component" value="Unassembled WGS sequence"/>
</dbReference>
<evidence type="ECO:0000256" key="5">
    <source>
        <dbReference type="SAM" id="Phobius"/>
    </source>
</evidence>
<comment type="caution">
    <text evidence="6">The sequence shown here is derived from an EMBL/GenBank/DDBJ whole genome shotgun (WGS) entry which is preliminary data.</text>
</comment>
<gene>
    <name evidence="6" type="ORF">FCL54_06340</name>
</gene>
<evidence type="ECO:0000256" key="3">
    <source>
        <dbReference type="ARBA" id="ARBA00022989"/>
    </source>
</evidence>